<keyword evidence="2" id="KW-1185">Reference proteome</keyword>
<dbReference type="Proteomes" id="UP000323426">
    <property type="component" value="Unassembled WGS sequence"/>
</dbReference>
<proteinExistence type="predicted"/>
<dbReference type="AlphaFoldDB" id="A0A5M6DMB7"/>
<dbReference type="EMBL" id="VWSF01000002">
    <property type="protein sequence ID" value="KAA5548684.1"/>
    <property type="molecule type" value="Genomic_DNA"/>
</dbReference>
<accession>A0A5M6DMB7</accession>
<reference evidence="1 2" key="1">
    <citation type="submission" date="2019-09" db="EMBL/GenBank/DDBJ databases">
        <title>Genome sequence and assembly of Adhaeribacter sp.</title>
        <authorList>
            <person name="Chhetri G."/>
        </authorList>
    </citation>
    <scope>NUCLEOTIDE SEQUENCE [LARGE SCALE GENOMIC DNA]</scope>
    <source>
        <strain evidence="1 2">DK36</strain>
    </source>
</reference>
<evidence type="ECO:0000313" key="2">
    <source>
        <dbReference type="Proteomes" id="UP000323426"/>
    </source>
</evidence>
<comment type="caution">
    <text evidence="1">The sequence shown here is derived from an EMBL/GenBank/DDBJ whole genome shotgun (WGS) entry which is preliminary data.</text>
</comment>
<protein>
    <submittedName>
        <fullName evidence="1">Uncharacterized protein</fullName>
    </submittedName>
</protein>
<evidence type="ECO:0000313" key="1">
    <source>
        <dbReference type="EMBL" id="KAA5548684.1"/>
    </source>
</evidence>
<sequence>MMQLITKEHVRIFDKYLGDDDGFARCSTSHEKEYFQKGEWELIVSILQDLALVNNELASKQCEEELNIRLNKHVEFDAIEVLKRKTNA</sequence>
<gene>
    <name evidence="1" type="ORF">F0145_03990</name>
</gene>
<name>A0A5M6DMB7_9BACT</name>
<organism evidence="1 2">
    <name type="scientific">Adhaeribacter rhizoryzae</name>
    <dbReference type="NCBI Taxonomy" id="2607907"/>
    <lineage>
        <taxon>Bacteria</taxon>
        <taxon>Pseudomonadati</taxon>
        <taxon>Bacteroidota</taxon>
        <taxon>Cytophagia</taxon>
        <taxon>Cytophagales</taxon>
        <taxon>Hymenobacteraceae</taxon>
        <taxon>Adhaeribacter</taxon>
    </lineage>
</organism>